<keyword evidence="2" id="KW-1185">Reference proteome</keyword>
<sequence length="148" mass="16403">MHDEVEFEVAAPAEQVWEVLVDVERWPEWSESMTSVRRLGTGPLAVGERAVVKQPKLPELTWEVTEFAEGSSFVWVTRSPGVLTTGSHSVTPVRSADGKETAKVRLAVAHTGPGARLVRLFTRSLNRRYLEMERRGLTARAGSTTTQS</sequence>
<dbReference type="SUPFAM" id="SSF55961">
    <property type="entry name" value="Bet v1-like"/>
    <property type="match status" value="1"/>
</dbReference>
<evidence type="ECO:0000313" key="1">
    <source>
        <dbReference type="EMBL" id="SDS57841.1"/>
    </source>
</evidence>
<organism evidence="1 2">
    <name type="scientific">Actinopolymorpha singaporensis</name>
    <dbReference type="NCBI Taxonomy" id="117157"/>
    <lineage>
        <taxon>Bacteria</taxon>
        <taxon>Bacillati</taxon>
        <taxon>Actinomycetota</taxon>
        <taxon>Actinomycetes</taxon>
        <taxon>Propionibacteriales</taxon>
        <taxon>Actinopolymorphaceae</taxon>
        <taxon>Actinopolymorpha</taxon>
    </lineage>
</organism>
<protein>
    <submittedName>
        <fullName evidence="1">Polyketide cyclase / dehydrase and lipid transport</fullName>
    </submittedName>
</protein>
<gene>
    <name evidence="1" type="ORF">SAMN04489717_3144</name>
</gene>
<proteinExistence type="predicted"/>
<dbReference type="Gene3D" id="3.30.530.20">
    <property type="match status" value="1"/>
</dbReference>
<name>A0A1H1TCQ4_9ACTN</name>
<dbReference type="OrthoDB" id="191189at2"/>
<dbReference type="Pfam" id="PF10604">
    <property type="entry name" value="Polyketide_cyc2"/>
    <property type="match status" value="1"/>
</dbReference>
<dbReference type="InterPro" id="IPR023393">
    <property type="entry name" value="START-like_dom_sf"/>
</dbReference>
<accession>A0A1H1TCQ4</accession>
<dbReference type="InterPro" id="IPR019587">
    <property type="entry name" value="Polyketide_cyclase/dehydratase"/>
</dbReference>
<dbReference type="Proteomes" id="UP000198983">
    <property type="component" value="Chromosome I"/>
</dbReference>
<dbReference type="EMBL" id="LT629732">
    <property type="protein sequence ID" value="SDS57841.1"/>
    <property type="molecule type" value="Genomic_DNA"/>
</dbReference>
<dbReference type="AlphaFoldDB" id="A0A1H1TCQ4"/>
<dbReference type="RefSeq" id="WP_092654413.1">
    <property type="nucleotide sequence ID" value="NZ_LT629732.1"/>
</dbReference>
<evidence type="ECO:0000313" key="2">
    <source>
        <dbReference type="Proteomes" id="UP000198983"/>
    </source>
</evidence>
<reference evidence="1 2" key="1">
    <citation type="submission" date="2016-10" db="EMBL/GenBank/DDBJ databases">
        <authorList>
            <person name="de Groot N.N."/>
        </authorList>
    </citation>
    <scope>NUCLEOTIDE SEQUENCE [LARGE SCALE GENOMIC DNA]</scope>
    <source>
        <strain evidence="1 2">DSM 22024</strain>
    </source>
</reference>